<feature type="transmembrane region" description="Helical" evidence="5">
    <location>
        <begin position="132"/>
        <end position="154"/>
    </location>
</feature>
<sequence>MRPSRKILRAICVLTLAGGGALLGIGLHVSLTAHLQASAAALASIGAFVVLFSVLGFVGAGREKSAMLMLYFFLNFFLITCLFISSYSAIAFQDSLESWLKIHWKHPVLDYLRTKPCCENYDEAVSYLESKFLILGALGFVCLLLVLAAMYCVIRIVTVPIVMKNLLTVINFIFIVLGTGIFGYGCAVKSKDELTSGQEWIAIMFIVVGTLIFALSVIGIIASRSKSRTMLLIYIVGIGACFVALLVCAGAAFSFSDKLADNYNASQHRDVMACDIGLSGCTNCTDVPSEMVPCLGVTMDNDGIVHSCNATTAKCQQGWTLLNSPEDQGKTTNDIAECGKCPEWSQEDVHAYLKSGLQLLGLSAAVVCFFIIVGCAAAFILRKSLAGYQTDSI</sequence>
<feature type="transmembrane region" description="Helical" evidence="5">
    <location>
        <begin position="166"/>
        <end position="185"/>
    </location>
</feature>
<dbReference type="Pfam" id="PF00335">
    <property type="entry name" value="Tetraspanin"/>
    <property type="match status" value="2"/>
</dbReference>
<proteinExistence type="predicted"/>
<dbReference type="EMBL" id="SPLM01000111">
    <property type="protein sequence ID" value="TMW58356.1"/>
    <property type="molecule type" value="Genomic_DNA"/>
</dbReference>
<evidence type="ECO:0000256" key="1">
    <source>
        <dbReference type="ARBA" id="ARBA00004141"/>
    </source>
</evidence>
<dbReference type="InterPro" id="IPR018499">
    <property type="entry name" value="Tetraspanin/Peripherin"/>
</dbReference>
<feature type="transmembrane region" description="Helical" evidence="5">
    <location>
        <begin position="231"/>
        <end position="255"/>
    </location>
</feature>
<evidence type="ECO:0000313" key="7">
    <source>
        <dbReference type="Proteomes" id="UP000794436"/>
    </source>
</evidence>
<feature type="transmembrane region" description="Helical" evidence="5">
    <location>
        <begin position="200"/>
        <end position="222"/>
    </location>
</feature>
<accession>A0A8K1C801</accession>
<keyword evidence="2 5" id="KW-0812">Transmembrane</keyword>
<dbReference type="AlphaFoldDB" id="A0A8K1C801"/>
<keyword evidence="7" id="KW-1185">Reference proteome</keyword>
<dbReference type="GO" id="GO:0016020">
    <property type="term" value="C:membrane"/>
    <property type="evidence" value="ECO:0007669"/>
    <property type="project" value="UniProtKB-SubCell"/>
</dbReference>
<evidence type="ECO:0000313" key="6">
    <source>
        <dbReference type="EMBL" id="TMW58356.1"/>
    </source>
</evidence>
<evidence type="ECO:0000256" key="3">
    <source>
        <dbReference type="ARBA" id="ARBA00022989"/>
    </source>
</evidence>
<evidence type="ECO:0008006" key="8">
    <source>
        <dbReference type="Google" id="ProtNLM"/>
    </source>
</evidence>
<protein>
    <recommendedName>
        <fullName evidence="8">Tetraspanin</fullName>
    </recommendedName>
</protein>
<dbReference type="OrthoDB" id="78683at2759"/>
<evidence type="ECO:0000256" key="4">
    <source>
        <dbReference type="ARBA" id="ARBA00023136"/>
    </source>
</evidence>
<reference evidence="6" key="1">
    <citation type="submission" date="2019-03" db="EMBL/GenBank/DDBJ databases">
        <title>Long read genome sequence of the mycoparasitic Pythium oligandrum ATCC 38472 isolated from sugarbeet rhizosphere.</title>
        <authorList>
            <person name="Gaulin E."/>
        </authorList>
    </citation>
    <scope>NUCLEOTIDE SEQUENCE</scope>
    <source>
        <strain evidence="6">ATCC 38472_TT</strain>
    </source>
</reference>
<evidence type="ECO:0000256" key="2">
    <source>
        <dbReference type="ARBA" id="ARBA00022692"/>
    </source>
</evidence>
<organism evidence="6 7">
    <name type="scientific">Pythium oligandrum</name>
    <name type="common">Mycoparasitic fungus</name>
    <dbReference type="NCBI Taxonomy" id="41045"/>
    <lineage>
        <taxon>Eukaryota</taxon>
        <taxon>Sar</taxon>
        <taxon>Stramenopiles</taxon>
        <taxon>Oomycota</taxon>
        <taxon>Peronosporomycetes</taxon>
        <taxon>Pythiales</taxon>
        <taxon>Pythiaceae</taxon>
        <taxon>Pythium</taxon>
    </lineage>
</organism>
<feature type="transmembrane region" description="Helical" evidence="5">
    <location>
        <begin position="37"/>
        <end position="58"/>
    </location>
</feature>
<evidence type="ECO:0000256" key="5">
    <source>
        <dbReference type="SAM" id="Phobius"/>
    </source>
</evidence>
<feature type="transmembrane region" description="Helical" evidence="5">
    <location>
        <begin position="70"/>
        <end position="90"/>
    </location>
</feature>
<keyword evidence="4 5" id="KW-0472">Membrane</keyword>
<dbReference type="Proteomes" id="UP000794436">
    <property type="component" value="Unassembled WGS sequence"/>
</dbReference>
<keyword evidence="3 5" id="KW-1133">Transmembrane helix</keyword>
<feature type="transmembrane region" description="Helical" evidence="5">
    <location>
        <begin position="7"/>
        <end position="31"/>
    </location>
</feature>
<dbReference type="PRINTS" id="PR00259">
    <property type="entry name" value="TMFOUR"/>
</dbReference>
<gene>
    <name evidence="6" type="ORF">Poli38472_009915</name>
</gene>
<feature type="transmembrane region" description="Helical" evidence="5">
    <location>
        <begin position="359"/>
        <end position="381"/>
    </location>
</feature>
<comment type="caution">
    <text evidence="6">The sequence shown here is derived from an EMBL/GenBank/DDBJ whole genome shotgun (WGS) entry which is preliminary data.</text>
</comment>
<comment type="subcellular location">
    <subcellularLocation>
        <location evidence="1">Membrane</location>
        <topology evidence="1">Multi-pass membrane protein</topology>
    </subcellularLocation>
</comment>
<name>A0A8K1C801_PYTOL</name>